<gene>
    <name evidence="1" type="primary">ybcN_1</name>
    <name evidence="1" type="ORF">NCTC9073_03203</name>
</gene>
<accession>A0A2X1PYV3</accession>
<organism evidence="1 2">
    <name type="scientific">Escherichia coli</name>
    <dbReference type="NCBI Taxonomy" id="562"/>
    <lineage>
        <taxon>Bacteria</taxon>
        <taxon>Pseudomonadati</taxon>
        <taxon>Pseudomonadota</taxon>
        <taxon>Gammaproteobacteria</taxon>
        <taxon>Enterobacterales</taxon>
        <taxon>Enterobacteriaceae</taxon>
        <taxon>Escherichia</taxon>
    </lineage>
</organism>
<evidence type="ECO:0000313" key="1">
    <source>
        <dbReference type="EMBL" id="SPX11858.1"/>
    </source>
</evidence>
<evidence type="ECO:0000313" key="2">
    <source>
        <dbReference type="Proteomes" id="UP000250780"/>
    </source>
</evidence>
<proteinExistence type="predicted"/>
<reference evidence="1 2" key="1">
    <citation type="submission" date="2018-06" db="EMBL/GenBank/DDBJ databases">
        <authorList>
            <consortium name="Pathogen Informatics"/>
            <person name="Doyle S."/>
        </authorList>
    </citation>
    <scope>NUCLEOTIDE SEQUENCE [LARGE SCALE GENOMIC DNA]</scope>
    <source>
        <strain evidence="1 2">NCTC9073</strain>
    </source>
</reference>
<sequence length="66" mass="7592">MKPKTWFDVVTGDITTIQSLRHTSDLDTGEMYVFLCKVEAWAMNIGCHLTIPQSCEFQLLRDKQEA</sequence>
<name>A0A2X1PYV3_ECOLX</name>
<protein>
    <submittedName>
        <fullName evidence="1">DLP12 prophage DNA base-flipping protein</fullName>
    </submittedName>
</protein>
<dbReference type="Proteomes" id="UP000250780">
    <property type="component" value="Unassembled WGS sequence"/>
</dbReference>
<dbReference type="AlphaFoldDB" id="A0A2X1PYV3"/>
<dbReference type="EMBL" id="UASD01000008">
    <property type="protein sequence ID" value="SPX11858.1"/>
    <property type="molecule type" value="Genomic_DNA"/>
</dbReference>